<gene>
    <name evidence="3" type="ORF">EG028_24375</name>
</gene>
<evidence type="ECO:0000313" key="3">
    <source>
        <dbReference type="EMBL" id="RPD38410.1"/>
    </source>
</evidence>
<dbReference type="Proteomes" id="UP000279089">
    <property type="component" value="Unassembled WGS sequence"/>
</dbReference>
<dbReference type="RefSeq" id="WP_120518907.1">
    <property type="nucleotide sequence ID" value="NZ_QXZY01000015.1"/>
</dbReference>
<dbReference type="OrthoDB" id="982527at2"/>
<dbReference type="AlphaFoldDB" id="A0A3N4ME85"/>
<dbReference type="PANTHER" id="PTHR31157">
    <property type="entry name" value="SCP DOMAIN-CONTAINING PROTEIN"/>
    <property type="match status" value="1"/>
</dbReference>
<dbReference type="InterPro" id="IPR014044">
    <property type="entry name" value="CAP_dom"/>
</dbReference>
<reference evidence="4" key="1">
    <citation type="submission" date="2018-11" db="EMBL/GenBank/DDBJ databases">
        <title>Chitinophaga lutea sp.nov., isolate from arsenic contaminated soil.</title>
        <authorList>
            <person name="Zong Y."/>
        </authorList>
    </citation>
    <scope>NUCLEOTIDE SEQUENCE [LARGE SCALE GENOMIC DNA]</scope>
    <source>
        <strain evidence="4">YLT18</strain>
    </source>
</reference>
<comment type="caution">
    <text evidence="3">The sequence shown here is derived from an EMBL/GenBank/DDBJ whole genome shotgun (WGS) entry which is preliminary data.</text>
</comment>
<dbReference type="CDD" id="cd05379">
    <property type="entry name" value="CAP_bacterial"/>
    <property type="match status" value="1"/>
</dbReference>
<keyword evidence="4" id="KW-1185">Reference proteome</keyword>
<dbReference type="Gene3D" id="3.40.33.10">
    <property type="entry name" value="CAP"/>
    <property type="match status" value="1"/>
</dbReference>
<evidence type="ECO:0000259" key="2">
    <source>
        <dbReference type="Pfam" id="PF00188"/>
    </source>
</evidence>
<accession>A0A3N4ME85</accession>
<feature type="chain" id="PRO_5018111418" evidence="1">
    <location>
        <begin position="26"/>
        <end position="184"/>
    </location>
</feature>
<dbReference type="InterPro" id="IPR035940">
    <property type="entry name" value="CAP_sf"/>
</dbReference>
<keyword evidence="1" id="KW-0732">Signal</keyword>
<sequence length="184" mass="20410">MILRFVRPAVRTAVCVWLLACVACSKEPLTVYTPPPPEPIGDTTFLMNNPVDAALLLSLVNDVRAKGCQCGDTFMAPAPPIRWNKSLERAAYLHSQDMDRNSYFSHNDLQGNTAGKRISRMGYSWLAWGENIALGILSEKTLVDGFYKSPTHCKVLMNSKFTEMGVAKVGNFWSQEFASPKPGH</sequence>
<evidence type="ECO:0000313" key="4">
    <source>
        <dbReference type="Proteomes" id="UP000279089"/>
    </source>
</evidence>
<dbReference type="SUPFAM" id="SSF55797">
    <property type="entry name" value="PR-1-like"/>
    <property type="match status" value="1"/>
</dbReference>
<dbReference type="EMBL" id="RMBX01000015">
    <property type="protein sequence ID" value="RPD38410.1"/>
    <property type="molecule type" value="Genomic_DNA"/>
</dbReference>
<evidence type="ECO:0000256" key="1">
    <source>
        <dbReference type="SAM" id="SignalP"/>
    </source>
</evidence>
<dbReference type="Pfam" id="PF00188">
    <property type="entry name" value="CAP"/>
    <property type="match status" value="1"/>
</dbReference>
<feature type="domain" description="SCP" evidence="2">
    <location>
        <begin position="57"/>
        <end position="170"/>
    </location>
</feature>
<protein>
    <submittedName>
        <fullName evidence="3">CAP domain-containing protein</fullName>
    </submittedName>
</protein>
<name>A0A3N4ME85_9BACT</name>
<organism evidence="3 4">
    <name type="scientific">Chitinophaga barathri</name>
    <dbReference type="NCBI Taxonomy" id="1647451"/>
    <lineage>
        <taxon>Bacteria</taxon>
        <taxon>Pseudomonadati</taxon>
        <taxon>Bacteroidota</taxon>
        <taxon>Chitinophagia</taxon>
        <taxon>Chitinophagales</taxon>
        <taxon>Chitinophagaceae</taxon>
        <taxon>Chitinophaga</taxon>
    </lineage>
</organism>
<feature type="signal peptide" evidence="1">
    <location>
        <begin position="1"/>
        <end position="25"/>
    </location>
</feature>
<dbReference type="PANTHER" id="PTHR31157:SF1">
    <property type="entry name" value="SCP DOMAIN-CONTAINING PROTEIN"/>
    <property type="match status" value="1"/>
</dbReference>
<proteinExistence type="predicted"/>